<feature type="region of interest" description="Disordered" evidence="1">
    <location>
        <begin position="54"/>
        <end position="74"/>
    </location>
</feature>
<dbReference type="EMBL" id="FR687359">
    <property type="protein sequence ID" value="CBW74907.1"/>
    <property type="molecule type" value="Genomic_DNA"/>
</dbReference>
<feature type="compositionally biased region" description="Basic residues" evidence="1">
    <location>
        <begin position="63"/>
        <end position="74"/>
    </location>
</feature>
<dbReference type="HOGENOM" id="CLU_2680677_0_0_4"/>
<dbReference type="KEGG" id="brh:RBRH_03697"/>
<organism evidence="2 3">
    <name type="scientific">Mycetohabitans rhizoxinica (strain DSM 19002 / CIP 109453 / HKI 454)</name>
    <name type="common">Paraburkholderia rhizoxinica</name>
    <dbReference type="NCBI Taxonomy" id="882378"/>
    <lineage>
        <taxon>Bacteria</taxon>
        <taxon>Pseudomonadati</taxon>
        <taxon>Pseudomonadota</taxon>
        <taxon>Betaproteobacteria</taxon>
        <taxon>Burkholderiales</taxon>
        <taxon>Burkholderiaceae</taxon>
        <taxon>Mycetohabitans</taxon>
    </lineage>
</organism>
<reference evidence="2 3" key="1">
    <citation type="journal article" date="2011" name="J. Bacteriol.">
        <title>Complete genome sequence of Burkholderia rhizoxinica, an endosymbiont of Rhizopus microsporus.</title>
        <authorList>
            <person name="Lackner G."/>
            <person name="Moebius N."/>
            <person name="Partida-Martinez L."/>
            <person name="Hertweck C."/>
        </authorList>
    </citation>
    <scope>NUCLEOTIDE SEQUENCE [LARGE SCALE GENOMIC DNA]</scope>
    <source>
        <strain evidence="3">DSM 19002 / CIP 109453 / HKI 454</strain>
    </source>
</reference>
<name>E5AQM5_MYCRK</name>
<gene>
    <name evidence="2" type="ordered locus">RBRH_03697</name>
</gene>
<sequence>MWLLSLLLLYVRVSMMIGRPLRYFGEGRPGHARHAFGSGLTGSASTGAMHAAMQLDEANPTNRRPRLTNSRSHR</sequence>
<evidence type="ECO:0000256" key="1">
    <source>
        <dbReference type="SAM" id="MobiDB-lite"/>
    </source>
</evidence>
<accession>E5AQM5</accession>
<evidence type="ECO:0000313" key="3">
    <source>
        <dbReference type="Proteomes" id="UP000007437"/>
    </source>
</evidence>
<dbReference type="STRING" id="882378.RBRH_03697"/>
<dbReference type="AlphaFoldDB" id="E5AQM5"/>
<evidence type="ECO:0000313" key="2">
    <source>
        <dbReference type="EMBL" id="CBW74907.1"/>
    </source>
</evidence>
<proteinExistence type="predicted"/>
<dbReference type="Proteomes" id="UP000007437">
    <property type="component" value="Chromosome"/>
</dbReference>
<protein>
    <submittedName>
        <fullName evidence="2">Uncharacterized protein</fullName>
    </submittedName>
</protein>